<feature type="signal peptide" evidence="2">
    <location>
        <begin position="1"/>
        <end position="19"/>
    </location>
</feature>
<feature type="chain" id="PRO_5038623826" evidence="2">
    <location>
        <begin position="20"/>
        <end position="193"/>
    </location>
</feature>
<dbReference type="InterPro" id="IPR029046">
    <property type="entry name" value="LolA/LolB/LppX"/>
</dbReference>
<keyword evidence="1 2" id="KW-0732">Signal</keyword>
<protein>
    <submittedName>
        <fullName evidence="3">Outer membrane lipoprotein carrier protein LolA</fullName>
    </submittedName>
</protein>
<evidence type="ECO:0000313" key="4">
    <source>
        <dbReference type="Proteomes" id="UP000886812"/>
    </source>
</evidence>
<proteinExistence type="predicted"/>
<reference evidence="3" key="1">
    <citation type="submission" date="2020-10" db="EMBL/GenBank/DDBJ databases">
        <authorList>
            <person name="Gilroy R."/>
        </authorList>
    </citation>
    <scope>NUCLEOTIDE SEQUENCE</scope>
    <source>
        <strain evidence="3">10669</strain>
    </source>
</reference>
<dbReference type="Proteomes" id="UP000886812">
    <property type="component" value="Unassembled WGS sequence"/>
</dbReference>
<dbReference type="Gene3D" id="2.50.20.10">
    <property type="entry name" value="Lipoprotein localisation LolA/LolB/LppX"/>
    <property type="match status" value="1"/>
</dbReference>
<evidence type="ECO:0000256" key="1">
    <source>
        <dbReference type="ARBA" id="ARBA00022729"/>
    </source>
</evidence>
<accession>A0A9D1NLH1</accession>
<comment type="caution">
    <text evidence="3">The sequence shown here is derived from an EMBL/GenBank/DDBJ whole genome shotgun (WGS) entry which is preliminary data.</text>
</comment>
<gene>
    <name evidence="3" type="ORF">IAC75_06565</name>
</gene>
<dbReference type="InterPro" id="IPR004564">
    <property type="entry name" value="OM_lipoprot_carrier_LolA-like"/>
</dbReference>
<organism evidence="3 4">
    <name type="scientific">Candidatus Spyradosoma merdigallinarum</name>
    <dbReference type="NCBI Taxonomy" id="2840950"/>
    <lineage>
        <taxon>Bacteria</taxon>
        <taxon>Pseudomonadati</taxon>
        <taxon>Verrucomicrobiota</taxon>
        <taxon>Opitutia</taxon>
        <taxon>Opitutia incertae sedis</taxon>
        <taxon>Candidatus Spyradosoma</taxon>
    </lineage>
</organism>
<name>A0A9D1NLH1_9BACT</name>
<keyword evidence="3" id="KW-0449">Lipoprotein</keyword>
<reference evidence="3" key="2">
    <citation type="journal article" date="2021" name="PeerJ">
        <title>Extensive microbial diversity within the chicken gut microbiome revealed by metagenomics and culture.</title>
        <authorList>
            <person name="Gilroy R."/>
            <person name="Ravi A."/>
            <person name="Getino M."/>
            <person name="Pursley I."/>
            <person name="Horton D.L."/>
            <person name="Alikhan N.F."/>
            <person name="Baker D."/>
            <person name="Gharbi K."/>
            <person name="Hall N."/>
            <person name="Watson M."/>
            <person name="Adriaenssens E.M."/>
            <person name="Foster-Nyarko E."/>
            <person name="Jarju S."/>
            <person name="Secka A."/>
            <person name="Antonio M."/>
            <person name="Oren A."/>
            <person name="Chaudhuri R.R."/>
            <person name="La Ragione R."/>
            <person name="Hildebrand F."/>
            <person name="Pallen M.J."/>
        </authorList>
    </citation>
    <scope>NUCLEOTIDE SEQUENCE</scope>
    <source>
        <strain evidence="3">10669</strain>
    </source>
</reference>
<dbReference type="CDD" id="cd16325">
    <property type="entry name" value="LolA"/>
    <property type="match status" value="1"/>
</dbReference>
<dbReference type="SUPFAM" id="SSF89392">
    <property type="entry name" value="Prokaryotic lipoproteins and lipoprotein localization factors"/>
    <property type="match status" value="1"/>
</dbReference>
<dbReference type="AlphaFoldDB" id="A0A9D1NLH1"/>
<evidence type="ECO:0000313" key="3">
    <source>
        <dbReference type="EMBL" id="HIV04789.1"/>
    </source>
</evidence>
<sequence>MKTFASLFLFCLFSLVAAARELPKIPADDIAGTFRQTKTLSDMGVSLVSTGDFRVRKNKDLLWRTLKPVKLGFLLTPQGAYQIRGNEKTPLPPAATPLMRTLYAIFDAAFSGDEKTLSGIFEISRPSEEAAPWILVPKKKPLSDFILKIELRATADTLGSVTLFDVSGDVSRIEFFDIAACEENAGADGNGRL</sequence>
<evidence type="ECO:0000256" key="2">
    <source>
        <dbReference type="SAM" id="SignalP"/>
    </source>
</evidence>
<dbReference type="EMBL" id="DVOG01000175">
    <property type="protein sequence ID" value="HIV04789.1"/>
    <property type="molecule type" value="Genomic_DNA"/>
</dbReference>